<feature type="compositionally biased region" description="Low complexity" evidence="3">
    <location>
        <begin position="1"/>
        <end position="22"/>
    </location>
</feature>
<keyword evidence="2" id="KW-0539">Nucleus</keyword>
<dbReference type="PROSITE" id="PS50013">
    <property type="entry name" value="CHROMO_2"/>
    <property type="match status" value="1"/>
</dbReference>
<feature type="compositionally biased region" description="Basic residues" evidence="3">
    <location>
        <begin position="670"/>
        <end position="681"/>
    </location>
</feature>
<accession>A0A0P1BDD9</accession>
<dbReference type="InterPro" id="IPR023779">
    <property type="entry name" value="Chromodomain_CS"/>
</dbReference>
<dbReference type="STRING" id="401625.A0A0P1BDD9"/>
<dbReference type="CDD" id="cd00024">
    <property type="entry name" value="CD_CSD"/>
    <property type="match status" value="1"/>
</dbReference>
<dbReference type="Pfam" id="PF18723">
    <property type="entry name" value="HMUDK_hel"/>
    <property type="match status" value="1"/>
</dbReference>
<dbReference type="Gene3D" id="2.40.50.40">
    <property type="match status" value="1"/>
</dbReference>
<dbReference type="InterPro" id="IPR040684">
    <property type="entry name" value="HMUDK_hel"/>
</dbReference>
<dbReference type="GO" id="GO:0006338">
    <property type="term" value="P:chromatin remodeling"/>
    <property type="evidence" value="ECO:0007669"/>
    <property type="project" value="UniProtKB-ARBA"/>
</dbReference>
<dbReference type="SUPFAM" id="SSF54160">
    <property type="entry name" value="Chromo domain-like"/>
    <property type="match status" value="1"/>
</dbReference>
<feature type="compositionally biased region" description="Low complexity" evidence="3">
    <location>
        <begin position="708"/>
        <end position="721"/>
    </location>
</feature>
<dbReference type="Proteomes" id="UP000054845">
    <property type="component" value="Unassembled WGS sequence"/>
</dbReference>
<evidence type="ECO:0000313" key="5">
    <source>
        <dbReference type="EMBL" id="CEH13813.1"/>
    </source>
</evidence>
<reference evidence="5 6" key="1">
    <citation type="submission" date="2014-09" db="EMBL/GenBank/DDBJ databases">
        <authorList>
            <person name="Magalhaes I.L.F."/>
            <person name="Oliveira U."/>
            <person name="Santos F.R."/>
            <person name="Vidigal T.H.D.A."/>
            <person name="Brescovit A.D."/>
            <person name="Santos A.J."/>
        </authorList>
    </citation>
    <scope>NUCLEOTIDE SEQUENCE [LARGE SCALE GENOMIC DNA]</scope>
</reference>
<proteinExistence type="predicted"/>
<dbReference type="EMBL" id="CCYA01000232">
    <property type="protein sequence ID" value="CEH13813.1"/>
    <property type="molecule type" value="Genomic_DNA"/>
</dbReference>
<evidence type="ECO:0000313" key="6">
    <source>
        <dbReference type="Proteomes" id="UP000054845"/>
    </source>
</evidence>
<evidence type="ECO:0000256" key="1">
    <source>
        <dbReference type="ARBA" id="ARBA00004123"/>
    </source>
</evidence>
<comment type="subcellular location">
    <subcellularLocation>
        <location evidence="1">Nucleus</location>
    </subcellularLocation>
</comment>
<sequence length="765" mass="83114">MEAPAAAAGVDAAPLAAADTSANVSAQSGYMPPEAERPHLEAQKGEEDSRPAAEVQGSQRAVALEPLRAMINDVERPTAESLAVSANDDLEVLGHQEPQRVLGAEQMPAEKAEEVDAAAIAATEEKQQQLRGTDEIDAGTAVAMQVDEHQIAPIPDAETERDGEGVASLNVVHALPIEESVDAKVEAEAEVGAATPTGPVDDTPIVPPSADPRTDRQVENELDEAVEAKVNQLNHSESALLEPQAPYAPVETPISDIIYHFLRYCAERHKVWHRKEVLKQDKPWTDDPIIPEGRYGNVFRQLDRGSIAMQQDVISKGDQSHEQICFRIFLNNAFCNRRTWNRWEVELDEVPSLKNFDVKRYSQILDPIVARGDIIYSSEFQMVPPRHFFGATSSTMSGHTASLKMVQVMLEVDLAGRLQECKYLCDASALVQSIPGMGGFLSMNLVMDLIKSPTLKLAARDFASCGPGSREGLRRIFGPAINSTTMDNAALRWLERNQWKYWARLGEAPPHAPGLRPGLRVLDFENALCWHHRYLRVQTSKGIPIQAPPDFDAAVTDAVVAPEWPADSEENILPPPAPEEDAYEVEKVADSKGNKYRVRWVGYPPEDDTWEPEHSLMNGAQEALQDWTNWQMLIQQKMVEIAKRKTPGLKVVSKGQGVLGPNRSTAARASGRKQVARRHSQAKASPVASPRKGKSSTGRAVASPAKGRASAASTPTSARRSVANHTPRSAKNGGGSASKASTTSTLASSVSKKRKAAPAAAAAAK</sequence>
<dbReference type="PANTHER" id="PTHR22812">
    <property type="entry name" value="CHROMOBOX PROTEIN"/>
    <property type="match status" value="1"/>
</dbReference>
<name>A0A0P1BDD9_9BASI</name>
<evidence type="ECO:0000256" key="2">
    <source>
        <dbReference type="ARBA" id="ARBA00023242"/>
    </source>
</evidence>
<feature type="domain" description="Chromo" evidence="4">
    <location>
        <begin position="583"/>
        <end position="627"/>
    </location>
</feature>
<feature type="region of interest" description="Disordered" evidence="3">
    <location>
        <begin position="1"/>
        <end position="59"/>
    </location>
</feature>
<organism evidence="5 6">
    <name type="scientific">Ceraceosorus bombacis</name>
    <dbReference type="NCBI Taxonomy" id="401625"/>
    <lineage>
        <taxon>Eukaryota</taxon>
        <taxon>Fungi</taxon>
        <taxon>Dikarya</taxon>
        <taxon>Basidiomycota</taxon>
        <taxon>Ustilaginomycotina</taxon>
        <taxon>Exobasidiomycetes</taxon>
        <taxon>Ceraceosorales</taxon>
        <taxon>Ceraceosoraceae</taxon>
        <taxon>Ceraceosorus</taxon>
    </lineage>
</organism>
<dbReference type="InterPro" id="IPR000953">
    <property type="entry name" value="Chromo/chromo_shadow_dom"/>
</dbReference>
<evidence type="ECO:0000256" key="3">
    <source>
        <dbReference type="SAM" id="MobiDB-lite"/>
    </source>
</evidence>
<dbReference type="InterPro" id="IPR016197">
    <property type="entry name" value="Chromo-like_dom_sf"/>
</dbReference>
<feature type="region of interest" description="Disordered" evidence="3">
    <location>
        <begin position="652"/>
        <end position="765"/>
    </location>
</feature>
<dbReference type="AlphaFoldDB" id="A0A0P1BDD9"/>
<evidence type="ECO:0000259" key="4">
    <source>
        <dbReference type="PROSITE" id="PS50013"/>
    </source>
</evidence>
<feature type="compositionally biased region" description="Basic and acidic residues" evidence="3">
    <location>
        <begin position="34"/>
        <end position="51"/>
    </location>
</feature>
<dbReference type="InterPro" id="IPR051219">
    <property type="entry name" value="Heterochromatin_chromo-domain"/>
</dbReference>
<dbReference type="OrthoDB" id="433924at2759"/>
<feature type="compositionally biased region" description="Low complexity" evidence="3">
    <location>
        <begin position="737"/>
        <end position="750"/>
    </location>
</feature>
<dbReference type="Pfam" id="PF00385">
    <property type="entry name" value="Chromo"/>
    <property type="match status" value="1"/>
</dbReference>
<dbReference type="GO" id="GO:0005634">
    <property type="term" value="C:nucleus"/>
    <property type="evidence" value="ECO:0007669"/>
    <property type="project" value="UniProtKB-SubCell"/>
</dbReference>
<dbReference type="SMART" id="SM00298">
    <property type="entry name" value="CHROMO"/>
    <property type="match status" value="1"/>
</dbReference>
<dbReference type="PROSITE" id="PS00598">
    <property type="entry name" value="CHROMO_1"/>
    <property type="match status" value="1"/>
</dbReference>
<protein>
    <submittedName>
        <fullName evidence="5">Heterochromatin-associated protein HP1 and related CHROMO domain proteins</fullName>
    </submittedName>
</protein>
<dbReference type="InterPro" id="IPR023780">
    <property type="entry name" value="Chromo_domain"/>
</dbReference>
<feature type="region of interest" description="Disordered" evidence="3">
    <location>
        <begin position="194"/>
        <end position="214"/>
    </location>
</feature>
<keyword evidence="6" id="KW-1185">Reference proteome</keyword>